<dbReference type="InterPro" id="IPR039426">
    <property type="entry name" value="TonB-dep_rcpt-like"/>
</dbReference>
<dbReference type="InterPro" id="IPR000531">
    <property type="entry name" value="Beta-barrel_TonB"/>
</dbReference>
<dbReference type="Proteomes" id="UP001317963">
    <property type="component" value="Chromosome"/>
</dbReference>
<dbReference type="InterPro" id="IPR037066">
    <property type="entry name" value="Plug_dom_sf"/>
</dbReference>
<evidence type="ECO:0000259" key="11">
    <source>
        <dbReference type="Pfam" id="PF00593"/>
    </source>
</evidence>
<dbReference type="Gene3D" id="2.170.130.10">
    <property type="entry name" value="TonB-dependent receptor, plug domain"/>
    <property type="match status" value="1"/>
</dbReference>
<feature type="chain" id="PRO_5046526159" evidence="10">
    <location>
        <begin position="24"/>
        <end position="1028"/>
    </location>
</feature>
<evidence type="ECO:0000256" key="3">
    <source>
        <dbReference type="ARBA" id="ARBA00022452"/>
    </source>
</evidence>
<evidence type="ECO:0000256" key="7">
    <source>
        <dbReference type="ARBA" id="ARBA00023237"/>
    </source>
</evidence>
<evidence type="ECO:0000256" key="6">
    <source>
        <dbReference type="ARBA" id="ARBA00023136"/>
    </source>
</evidence>
<evidence type="ECO:0000259" key="12">
    <source>
        <dbReference type="Pfam" id="PF07715"/>
    </source>
</evidence>
<evidence type="ECO:0000256" key="8">
    <source>
        <dbReference type="PROSITE-ProRule" id="PRU01360"/>
    </source>
</evidence>
<comment type="similarity">
    <text evidence="8 9">Belongs to the TonB-dependent receptor family.</text>
</comment>
<dbReference type="SUPFAM" id="SSF56935">
    <property type="entry name" value="Porins"/>
    <property type="match status" value="1"/>
</dbReference>
<evidence type="ECO:0000256" key="5">
    <source>
        <dbReference type="ARBA" id="ARBA00023077"/>
    </source>
</evidence>
<proteinExistence type="inferred from homology"/>
<dbReference type="PANTHER" id="PTHR47234:SF2">
    <property type="entry name" value="TONB-DEPENDENT RECEPTOR"/>
    <property type="match status" value="1"/>
</dbReference>
<evidence type="ECO:0000256" key="1">
    <source>
        <dbReference type="ARBA" id="ARBA00004571"/>
    </source>
</evidence>
<dbReference type="RefSeq" id="WP_279240990.1">
    <property type="nucleotide sequence ID" value="NZ_CP036501.1"/>
</dbReference>
<reference evidence="13 14" key="1">
    <citation type="submission" date="2019-02" db="EMBL/GenBank/DDBJ databases">
        <title>Halieaceae_genomes.</title>
        <authorList>
            <person name="Li S.-H."/>
        </authorList>
    </citation>
    <scope>NUCLEOTIDE SEQUENCE [LARGE SCALE GENOMIC DNA]</scope>
    <source>
        <strain evidence="13 14">JH123</strain>
    </source>
</reference>
<organism evidence="13 14">
    <name type="scientific">Candidatus Paraluminiphilus aquimaris</name>
    <dbReference type="NCBI Taxonomy" id="2518994"/>
    <lineage>
        <taxon>Bacteria</taxon>
        <taxon>Pseudomonadati</taxon>
        <taxon>Pseudomonadota</taxon>
        <taxon>Gammaproteobacteria</taxon>
        <taxon>Cellvibrionales</taxon>
        <taxon>Halieaceae</taxon>
        <taxon>Candidatus Paraluminiphilus</taxon>
    </lineage>
</organism>
<feature type="domain" description="TonB-dependent receptor-like beta-barrel" evidence="11">
    <location>
        <begin position="488"/>
        <end position="999"/>
    </location>
</feature>
<feature type="signal peptide" evidence="10">
    <location>
        <begin position="1"/>
        <end position="23"/>
    </location>
</feature>
<keyword evidence="7 8" id="KW-0998">Cell outer membrane</keyword>
<dbReference type="Pfam" id="PF00593">
    <property type="entry name" value="TonB_dep_Rec_b-barrel"/>
    <property type="match status" value="1"/>
</dbReference>
<sequence length="1028" mass="111433">MIKSLSRKPSFALAVMAVAVATAAPSAFSQEEIEEVVVTGSRIPVNTNTISSVPVQSVTEEDIRNSGEINIADIVSDIPALVSSLTAENSLTGANSLNLRGLGGDRSLTLVNGRRHVAGFRGSQAVDVGTIPRALVKSVEVTTGGASAIYGADAVTGVVNFILKDDFEGFQVDLSGGVPERGGAQTTTLDLVWGSNFANGRGNAVVTFSSEMDEGLRFRDRSWSRDNGIAETLVNPDPNGPPRAVVQDPRFWLTSQEGSIAPGFGGRSDIYVDINGNGIADCQESEGGRVGYLAGCWLVGPDGTVRVNQDGVVVDGLWGTGGDGGRVNFNRDTLFPETDRQVVNFNVNYEFADNLRGFLETKYVRAETTVFNEQDTFYDTLEIRADNAFIPDALQPVVDQTGYLLLTQDPLDLSDNNNQKYTRETSRFVAGLEWEPADGHSVEVSFNRGMFQQTDKTNAIYLDRFYSAIDSVVDSSGNVVCRSTLDPTTDYPLDYFAGSNGFADGDYYSDRYYSFTPGDGQCQPLNPFGTYSASEAAQNFVTADLESTLKIQQWVFNVTAVGQFEVLQSVLDGPVGYAAGVERREESSDNRLDPLTLGVIPEGSPYEAGQSVNSISPWLYSFISFDNTQQYDTKGDYDVTDVFAEVRLPIFLDRDFTRELTLDAAVRQADYSTSGKANTWKVGVTWAPIDDIRFRGTVSEAVRAPNISELFDPRLPITVAASSDPCASTNINNGTDAREANCVAALTAIGVSQDAIFTDGVYDWTNPLTARFNGVSGGNPALDVETADTTTYGVVIVPSFAPGLTLSVDYWDVAIDQAIAAVSSDDILKGCYDSSNYPSLDFCNAFTRRGDGGLNFLETGTINFAKLEAEGVDVSASYDWAMGENDFRVSLVGSRQKRLDRFFNPLDTSDVDPELQELQRPRVTGSLSLSWDRGPWSVGIQNVYQGKQAVDEIEEVLGLGDNQAVYGDDGFFDSIVITDINGSYQYSDELTIYGAVNNVTDEEPWSTQNAWPVGPRGRTFVLGVSYSM</sequence>
<dbReference type="Gene3D" id="2.40.170.20">
    <property type="entry name" value="TonB-dependent receptor, beta-barrel domain"/>
    <property type="match status" value="1"/>
</dbReference>
<keyword evidence="5 9" id="KW-0798">TonB box</keyword>
<evidence type="ECO:0000256" key="9">
    <source>
        <dbReference type="RuleBase" id="RU003357"/>
    </source>
</evidence>
<keyword evidence="2 8" id="KW-0813">Transport</keyword>
<evidence type="ECO:0000313" key="14">
    <source>
        <dbReference type="Proteomes" id="UP001317963"/>
    </source>
</evidence>
<gene>
    <name evidence="13" type="ORF">E0F26_07205</name>
</gene>
<evidence type="ECO:0000256" key="4">
    <source>
        <dbReference type="ARBA" id="ARBA00022692"/>
    </source>
</evidence>
<dbReference type="EMBL" id="CP036501">
    <property type="protein sequence ID" value="UZP74537.1"/>
    <property type="molecule type" value="Genomic_DNA"/>
</dbReference>
<evidence type="ECO:0000313" key="13">
    <source>
        <dbReference type="EMBL" id="UZP74537.1"/>
    </source>
</evidence>
<keyword evidence="10" id="KW-0732">Signal</keyword>
<keyword evidence="13" id="KW-0675">Receptor</keyword>
<keyword evidence="14" id="KW-1185">Reference proteome</keyword>
<name>A0ABY6Q5L1_9GAMM</name>
<keyword evidence="6 8" id="KW-0472">Membrane</keyword>
<comment type="subcellular location">
    <subcellularLocation>
        <location evidence="1 8">Cell outer membrane</location>
        <topology evidence="1 8">Multi-pass membrane protein</topology>
    </subcellularLocation>
</comment>
<keyword evidence="4 8" id="KW-0812">Transmembrane</keyword>
<protein>
    <submittedName>
        <fullName evidence="13">TonB-dependent receptor</fullName>
    </submittedName>
</protein>
<dbReference type="InterPro" id="IPR012910">
    <property type="entry name" value="Plug_dom"/>
</dbReference>
<dbReference type="InterPro" id="IPR036942">
    <property type="entry name" value="Beta-barrel_TonB_sf"/>
</dbReference>
<dbReference type="Pfam" id="PF07715">
    <property type="entry name" value="Plug"/>
    <property type="match status" value="1"/>
</dbReference>
<dbReference type="PROSITE" id="PS52016">
    <property type="entry name" value="TONB_DEPENDENT_REC_3"/>
    <property type="match status" value="1"/>
</dbReference>
<keyword evidence="3 8" id="KW-1134">Transmembrane beta strand</keyword>
<feature type="domain" description="TonB-dependent receptor plug" evidence="12">
    <location>
        <begin position="52"/>
        <end position="158"/>
    </location>
</feature>
<evidence type="ECO:0000256" key="10">
    <source>
        <dbReference type="SAM" id="SignalP"/>
    </source>
</evidence>
<evidence type="ECO:0000256" key="2">
    <source>
        <dbReference type="ARBA" id="ARBA00022448"/>
    </source>
</evidence>
<accession>A0ABY6Q5L1</accession>
<dbReference type="PANTHER" id="PTHR47234">
    <property type="match status" value="1"/>
</dbReference>